<reference evidence="3" key="1">
    <citation type="journal article" date="2005" name="Nature">
        <title>The map-based sequence of the rice genome.</title>
        <authorList>
            <consortium name="International rice genome sequencing project (IRGSP)"/>
            <person name="Matsumoto T."/>
            <person name="Wu J."/>
            <person name="Kanamori H."/>
            <person name="Katayose Y."/>
            <person name="Fujisawa M."/>
            <person name="Namiki N."/>
            <person name="Mizuno H."/>
            <person name="Yamamoto K."/>
            <person name="Antonio B.A."/>
            <person name="Baba T."/>
            <person name="Sakata K."/>
            <person name="Nagamura Y."/>
            <person name="Aoki H."/>
            <person name="Arikawa K."/>
            <person name="Arita K."/>
            <person name="Bito T."/>
            <person name="Chiden Y."/>
            <person name="Fujitsuka N."/>
            <person name="Fukunaka R."/>
            <person name="Hamada M."/>
            <person name="Harada C."/>
            <person name="Hayashi A."/>
            <person name="Hijishita S."/>
            <person name="Honda M."/>
            <person name="Hosokawa S."/>
            <person name="Ichikawa Y."/>
            <person name="Idonuma A."/>
            <person name="Iijima M."/>
            <person name="Ikeda M."/>
            <person name="Ikeno M."/>
            <person name="Ito K."/>
            <person name="Ito S."/>
            <person name="Ito T."/>
            <person name="Ito Y."/>
            <person name="Ito Y."/>
            <person name="Iwabuchi A."/>
            <person name="Kamiya K."/>
            <person name="Karasawa W."/>
            <person name="Kurita K."/>
            <person name="Katagiri S."/>
            <person name="Kikuta A."/>
            <person name="Kobayashi H."/>
            <person name="Kobayashi N."/>
            <person name="Machita K."/>
            <person name="Maehara T."/>
            <person name="Masukawa M."/>
            <person name="Mizubayashi T."/>
            <person name="Mukai Y."/>
            <person name="Nagasaki H."/>
            <person name="Nagata Y."/>
            <person name="Naito S."/>
            <person name="Nakashima M."/>
            <person name="Nakama Y."/>
            <person name="Nakamichi Y."/>
            <person name="Nakamura M."/>
            <person name="Meguro A."/>
            <person name="Negishi M."/>
            <person name="Ohta I."/>
            <person name="Ohta T."/>
            <person name="Okamoto M."/>
            <person name="Ono N."/>
            <person name="Saji S."/>
            <person name="Sakaguchi M."/>
            <person name="Sakai K."/>
            <person name="Shibata M."/>
            <person name="Shimokawa T."/>
            <person name="Song J."/>
            <person name="Takazaki Y."/>
            <person name="Terasawa K."/>
            <person name="Tsugane M."/>
            <person name="Tsuji K."/>
            <person name="Ueda S."/>
            <person name="Waki K."/>
            <person name="Yamagata H."/>
            <person name="Yamamoto M."/>
            <person name="Yamamoto S."/>
            <person name="Yamane H."/>
            <person name="Yoshiki S."/>
            <person name="Yoshihara R."/>
            <person name="Yukawa K."/>
            <person name="Zhong H."/>
            <person name="Yano M."/>
            <person name="Yuan Q."/>
            <person name="Ouyang S."/>
            <person name="Liu J."/>
            <person name="Jones K.M."/>
            <person name="Gansberger K."/>
            <person name="Moffat K."/>
            <person name="Hill J."/>
            <person name="Bera J."/>
            <person name="Fadrosh D."/>
            <person name="Jin S."/>
            <person name="Johri S."/>
            <person name="Kim M."/>
            <person name="Overton L."/>
            <person name="Reardon M."/>
            <person name="Tsitrin T."/>
            <person name="Vuong H."/>
            <person name="Weaver B."/>
            <person name="Ciecko A."/>
            <person name="Tallon L."/>
            <person name="Jackson J."/>
            <person name="Pai G."/>
            <person name="Aken S.V."/>
            <person name="Utterback T."/>
            <person name="Reidmuller S."/>
            <person name="Feldblyum T."/>
            <person name="Hsiao J."/>
            <person name="Zismann V."/>
            <person name="Iobst S."/>
            <person name="de Vazeille A.R."/>
            <person name="Buell C.R."/>
            <person name="Ying K."/>
            <person name="Li Y."/>
            <person name="Lu T."/>
            <person name="Huang Y."/>
            <person name="Zhao Q."/>
            <person name="Feng Q."/>
            <person name="Zhang L."/>
            <person name="Zhu J."/>
            <person name="Weng Q."/>
            <person name="Mu J."/>
            <person name="Lu Y."/>
            <person name="Fan D."/>
            <person name="Liu Y."/>
            <person name="Guan J."/>
            <person name="Zhang Y."/>
            <person name="Yu S."/>
            <person name="Liu X."/>
            <person name="Zhang Y."/>
            <person name="Hong G."/>
            <person name="Han B."/>
            <person name="Choisne N."/>
            <person name="Demange N."/>
            <person name="Orjeda G."/>
            <person name="Samain S."/>
            <person name="Cattolico L."/>
            <person name="Pelletier E."/>
            <person name="Couloux A."/>
            <person name="Segurens B."/>
            <person name="Wincker P."/>
            <person name="D'Hont A."/>
            <person name="Scarpelli C."/>
            <person name="Weissenbach J."/>
            <person name="Salanoubat M."/>
            <person name="Quetier F."/>
            <person name="Yu Y."/>
            <person name="Kim H.R."/>
            <person name="Rambo T."/>
            <person name="Currie J."/>
            <person name="Collura K."/>
            <person name="Luo M."/>
            <person name="Yang T."/>
            <person name="Ammiraju J.S.S."/>
            <person name="Engler F."/>
            <person name="Soderlund C."/>
            <person name="Wing R.A."/>
            <person name="Palmer L.E."/>
            <person name="de la Bastide M."/>
            <person name="Spiegel L."/>
            <person name="Nascimento L."/>
            <person name="Zutavern T."/>
            <person name="O'Shaughnessy A."/>
            <person name="Dike S."/>
            <person name="Dedhia N."/>
            <person name="Preston R."/>
            <person name="Balija V."/>
            <person name="McCombie W.R."/>
            <person name="Chow T."/>
            <person name="Chen H."/>
            <person name="Chung M."/>
            <person name="Chen C."/>
            <person name="Shaw J."/>
            <person name="Wu H."/>
            <person name="Hsiao K."/>
            <person name="Chao Y."/>
            <person name="Chu M."/>
            <person name="Cheng C."/>
            <person name="Hour A."/>
            <person name="Lee P."/>
            <person name="Lin S."/>
            <person name="Lin Y."/>
            <person name="Liou J."/>
            <person name="Liu S."/>
            <person name="Hsing Y."/>
            <person name="Raghuvanshi S."/>
            <person name="Mohanty A."/>
            <person name="Bharti A.K."/>
            <person name="Gaur A."/>
            <person name="Gupta V."/>
            <person name="Kumar D."/>
            <person name="Ravi V."/>
            <person name="Vij S."/>
            <person name="Kapur A."/>
            <person name="Khurana P."/>
            <person name="Khurana P."/>
            <person name="Khurana J.P."/>
            <person name="Tyagi A.K."/>
            <person name="Gaikwad K."/>
            <person name="Singh A."/>
            <person name="Dalal V."/>
            <person name="Srivastava S."/>
            <person name="Dixit A."/>
            <person name="Pal A.K."/>
            <person name="Ghazi I.A."/>
            <person name="Yadav M."/>
            <person name="Pandit A."/>
            <person name="Bhargava A."/>
            <person name="Sureshbabu K."/>
            <person name="Batra K."/>
            <person name="Sharma T.R."/>
            <person name="Mohapatra T."/>
            <person name="Singh N.K."/>
            <person name="Messing J."/>
            <person name="Nelson A.B."/>
            <person name="Fuks G."/>
            <person name="Kavchok S."/>
            <person name="Keizer G."/>
            <person name="Linton E."/>
            <person name="Llaca V."/>
            <person name="Song R."/>
            <person name="Tanyolac B."/>
            <person name="Young S."/>
            <person name="Ho-Il K."/>
            <person name="Hahn J.H."/>
            <person name="Sangsakoo G."/>
            <person name="Vanavichit A."/>
            <person name="de Mattos Luiz.A.T."/>
            <person name="Zimmer P.D."/>
            <person name="Malone G."/>
            <person name="Dellagostin O."/>
            <person name="de Oliveira A.C."/>
            <person name="Bevan M."/>
            <person name="Bancroft I."/>
            <person name="Minx P."/>
            <person name="Cordum H."/>
            <person name="Wilson R."/>
            <person name="Cheng Z."/>
            <person name="Jin W."/>
            <person name="Jiang J."/>
            <person name="Leong S.A."/>
            <person name="Iwama H."/>
            <person name="Gojobori T."/>
            <person name="Itoh T."/>
            <person name="Niimura Y."/>
            <person name="Fujii Y."/>
            <person name="Habara T."/>
            <person name="Sakai H."/>
            <person name="Sato Y."/>
            <person name="Wilson G."/>
            <person name="Kumar K."/>
            <person name="McCouch S."/>
            <person name="Juretic N."/>
            <person name="Hoen D."/>
            <person name="Wright S."/>
            <person name="Bruskiewich R."/>
            <person name="Bureau T."/>
            <person name="Miyao A."/>
            <person name="Hirochika H."/>
            <person name="Nishikawa T."/>
            <person name="Kadowaki K."/>
            <person name="Sugiura M."/>
            <person name="Burr B."/>
            <person name="Sasaki T."/>
        </authorList>
    </citation>
    <scope>NUCLEOTIDE SEQUENCE [LARGE SCALE GENOMIC DNA]</scope>
    <source>
        <strain evidence="3">cv. Nipponbare</strain>
    </source>
</reference>
<name>A0A0P0Y9K8_ORYSJ</name>
<dbReference type="InParanoid" id="A0A0P0Y9K8"/>
<evidence type="ECO:0000313" key="2">
    <source>
        <dbReference type="EMBL" id="BAT16953.1"/>
    </source>
</evidence>
<accession>A0A0P0Y9K8</accession>
<feature type="region of interest" description="Disordered" evidence="1">
    <location>
        <begin position="154"/>
        <end position="173"/>
    </location>
</feature>
<protein>
    <submittedName>
        <fullName evidence="2">Os12g0432900 protein</fullName>
    </submittedName>
</protein>
<reference evidence="2 3" key="3">
    <citation type="journal article" date="2013" name="Rice">
        <title>Improvement of the Oryza sativa Nipponbare reference genome using next generation sequence and optical map data.</title>
        <authorList>
            <person name="Kawahara Y."/>
            <person name="de la Bastide M."/>
            <person name="Hamilton J.P."/>
            <person name="Kanamori H."/>
            <person name="McCombie W.R."/>
            <person name="Ouyang S."/>
            <person name="Schwartz D.C."/>
            <person name="Tanaka T."/>
            <person name="Wu J."/>
            <person name="Zhou S."/>
            <person name="Childs K.L."/>
            <person name="Davidson R.M."/>
            <person name="Lin H."/>
            <person name="Quesada-Ocampo L."/>
            <person name="Vaillancourt B."/>
            <person name="Sakai H."/>
            <person name="Lee S.S."/>
            <person name="Kim J."/>
            <person name="Numa H."/>
            <person name="Itoh T."/>
            <person name="Buell C.R."/>
            <person name="Matsumoto T."/>
        </authorList>
    </citation>
    <scope>NUCLEOTIDE SEQUENCE [LARGE SCALE GENOMIC DNA]</scope>
    <source>
        <strain evidence="3">cv. Nipponbare</strain>
    </source>
</reference>
<dbReference type="EMBL" id="AP014968">
    <property type="protein sequence ID" value="BAT16953.1"/>
    <property type="molecule type" value="Genomic_DNA"/>
</dbReference>
<keyword evidence="3" id="KW-1185">Reference proteome</keyword>
<sequence>MEKDIRQLEAIARNGEPNAAEDGFTQSDKKRRKKKKSTDPAVATRQSMRIIRDGVPVAMKAQKRTSEKNDISGTNKFAVFNSLSNDHLASIALDSGIDLGDNQDTIFNNIQTLKAKELAQSLICMAQDRLDKKVGEERLPEHIEIEGCVSSQDARGREPCAHGGDSNNNTNLE</sequence>
<dbReference type="Proteomes" id="UP000059680">
    <property type="component" value="Chromosome 12"/>
</dbReference>
<dbReference type="FunCoup" id="A0A0P0Y9K8">
    <property type="interactions" value="2"/>
</dbReference>
<dbReference type="AlphaFoldDB" id="A0A0P0Y9K8"/>
<reference evidence="2 3" key="2">
    <citation type="journal article" date="2013" name="Plant Cell Physiol.">
        <title>Rice Annotation Project Database (RAP-DB): an integrative and interactive database for rice genomics.</title>
        <authorList>
            <person name="Sakai H."/>
            <person name="Lee S.S."/>
            <person name="Tanaka T."/>
            <person name="Numa H."/>
            <person name="Kim J."/>
            <person name="Kawahara Y."/>
            <person name="Wakimoto H."/>
            <person name="Yang C.C."/>
            <person name="Iwamoto M."/>
            <person name="Abe T."/>
            <person name="Yamada Y."/>
            <person name="Muto A."/>
            <person name="Inokuchi H."/>
            <person name="Ikemura T."/>
            <person name="Matsumoto T."/>
            <person name="Sasaki T."/>
            <person name="Itoh T."/>
        </authorList>
    </citation>
    <scope>NUCLEOTIDE SEQUENCE [LARGE SCALE GENOMIC DNA]</scope>
    <source>
        <strain evidence="3">cv. Nipponbare</strain>
    </source>
</reference>
<organism evidence="2 3">
    <name type="scientific">Oryza sativa subsp. japonica</name>
    <name type="common">Rice</name>
    <dbReference type="NCBI Taxonomy" id="39947"/>
    <lineage>
        <taxon>Eukaryota</taxon>
        <taxon>Viridiplantae</taxon>
        <taxon>Streptophyta</taxon>
        <taxon>Embryophyta</taxon>
        <taxon>Tracheophyta</taxon>
        <taxon>Spermatophyta</taxon>
        <taxon>Magnoliopsida</taxon>
        <taxon>Liliopsida</taxon>
        <taxon>Poales</taxon>
        <taxon>Poaceae</taxon>
        <taxon>BOP clade</taxon>
        <taxon>Oryzoideae</taxon>
        <taxon>Oryzeae</taxon>
        <taxon>Oryzinae</taxon>
        <taxon>Oryza</taxon>
        <taxon>Oryza sativa</taxon>
    </lineage>
</organism>
<evidence type="ECO:0000256" key="1">
    <source>
        <dbReference type="SAM" id="MobiDB-lite"/>
    </source>
</evidence>
<dbReference type="PaxDb" id="39947-A0A0P0Y9K8"/>
<evidence type="ECO:0000313" key="3">
    <source>
        <dbReference type="Proteomes" id="UP000059680"/>
    </source>
</evidence>
<proteinExistence type="predicted"/>
<gene>
    <name evidence="2" type="ordered locus">Os12g0432900</name>
    <name evidence="2" type="ORF">OSNPB_120432900</name>
</gene>
<feature type="region of interest" description="Disordered" evidence="1">
    <location>
        <begin position="1"/>
        <end position="44"/>
    </location>
</feature>